<feature type="compositionally biased region" description="Polar residues" evidence="9">
    <location>
        <begin position="506"/>
        <end position="539"/>
    </location>
</feature>
<dbReference type="Proteomes" id="UP000053095">
    <property type="component" value="Unassembled WGS sequence"/>
</dbReference>
<dbReference type="GO" id="GO:0016787">
    <property type="term" value="F:hydrolase activity"/>
    <property type="evidence" value="ECO:0007669"/>
    <property type="project" value="UniProtKB-KW"/>
</dbReference>
<dbReference type="FunFam" id="3.40.50.10810:FF:000015">
    <property type="entry name" value="lymphoid-specific helicase isoform X1"/>
    <property type="match status" value="1"/>
</dbReference>
<feature type="compositionally biased region" description="Basic and acidic residues" evidence="9">
    <location>
        <begin position="1556"/>
        <end position="1574"/>
    </location>
</feature>
<sequence length="1891" mass="209500">MRLRQTIRVPSRYDDECELRTGVSPRRLPRRKKAAAVAEAKEERAIPYVDYDPNQPTAAFPTLDHPLPAGRTFHSLPTTTSPPAAAAANVNSATDNAGFEADGHHLDAFDSRYRGIPPEQLDNFIASNGPQNPQYKRNMALLAREHDDFDLEISDDDDEQQPPGDESAGAQWPHREEPIPDNPQWSDIPLSLQIEIAENMLETHRLSTIQLLLGLSQPDTEQLTRNLHMQNADLEYENRVLEEMRNKQMQALMCLDNSDLKQHSVPARLVMSRKVWDQCHRVIRKQSKMRYLLCQAGDLLLARKFLSKRGLPMMYAGEWDNQFVATPSMSSTEGATETLKWKSTTEPQTTAPAAAENANLLPANPLQSAIRARTGVQNPALPTVAEMQVVQLPSAQCHDPIPRVITQQDATNRNVQLVLPDQALVRLKIGPRNAARIHIEQPATPSRRHVGTSGRFLATPRTQPREPNSDDTIEELPTDSDRLDGMHDQYSMPVRRMFGSWPTDASHLQQSEPSFSTRPRPGSFNNTGSLTAKPTTRQFDQAKKANTHNHSTLDTARSFDSSPSQPSDSSAMEGVVYGNSRNLTVRNAMPTPAASSPSYTTTTKLTANNDNHIQLPETNVEMCLATPKSSRRAVGERQLQSSISAYQRSLMPPSDDTESGNLGSASTSFSRSDTTIGHIESRQKYNMAQADTDGFCPSKAMQGLNLLPSASLKSTETAKGQADVVSSFVGHQAQPGTNLNRMPDGAPQGTANSFTTLQPPKSTQYTNPLFGFDSFDIHADNQQASQNVNTSQSTQSYASTAQRQSAADTIGTSKGENTLMAGMSGAGIEKPPSINSENTNANKPAAKYIPNDSLLPISANVAVDVPSSTLKTRRSARKQTAGTKRDASTEMKAAQPKRGKNAGPTSTPTTNSATNATSTATTNPPVPQAEKGGDDFHDDNGGRDWTHTFDVCYLVSSDFQLSKINQSKNLIQSQNPMGSRIVNFFTDKWSSPSKIQSIESKMSGVTTPTTLPESLEEATTGASSAPSRQQSSPPTSPAAKSESEDVIMEGTEKESELEKPVVAEGEGDEDEDTEGLDMKARALNKLLQTSSVFVAIMSDKMKAQQKQQQEAAKKAAAKKQAAAAKEPPSATGRRSSRLKNGEHEEFHDQKPLKKATAKKGAKKNAANGRNISSYFKKADVDVSGENPSVQEALAQAADELEAKPSALGEQEGLVATEQPSLVTGGKMREYQLEGLEWMKSLWINGLCGILADEMGLGKTVQTISLIAFFKENNISGPFLIAAPLSTVSNWVDEFQRWTPSIKTVLYHGSKPERAELRKQMKLKDQKEADFPVVCTSYEICMNDRAFLGQFSWKYIVVDEGHRLKNMNCKLIKELLTYHSANRLLITGTPLQNNISELWSLLHFLLPEIFNDLDSFESWFDFSSVLDKNGQRDVIERRKRKLVTTMHSILKPFLLRRVKTDVETSLPKKREYILYAPLTSEQKELYREILSGTGRQYLENRAIERIEARSGRVSRSTSLKRRADDSGSMTPSSKSVKSTRSSTPGSISGRTRKGRQSYREIGDREFDAQLRKLENGIEVEEEKEDSPGETEQEEIERAKTIKLAKKEIGSKKLQNPVMQARLACNSPHNFYWPWGDDSSTVDETLVTASGKMLLLDRLVPCLMKKGHKILIFSQFKTQLNLIQDWATQLRGWNCCRIDGGVSQVDRRAQIKAFNSDKNFKIFLLSTRAGGQGINLTAADTVILFDSDWNPQQDLQAQDRAHRIGQTRPVIVYRLATKGTVEQTLLEKADSKRRLERLVIQKGKFKSLLDNNTTPNDLEDIRKALGENEFEQFHIQSDDPESILSQHDLDILTDRSEEAYLRAEKGLEESSGRAFQAVETKEDQGIMAELTVR</sequence>
<dbReference type="GO" id="GO:0006346">
    <property type="term" value="P:DNA methylation-dependent constitutive heterochromatin formation"/>
    <property type="evidence" value="ECO:0007669"/>
    <property type="project" value="TreeGrafter"/>
</dbReference>
<feature type="region of interest" description="Disordered" evidence="9">
    <location>
        <begin position="1509"/>
        <end position="1593"/>
    </location>
</feature>
<dbReference type="SMART" id="SM00487">
    <property type="entry name" value="DEXDc"/>
    <property type="match status" value="1"/>
</dbReference>
<feature type="compositionally biased region" description="Basic and acidic residues" evidence="9">
    <location>
        <begin position="931"/>
        <end position="940"/>
    </location>
</feature>
<dbReference type="PROSITE" id="PS51194">
    <property type="entry name" value="HELICASE_CTER"/>
    <property type="match status" value="1"/>
</dbReference>
<protein>
    <submittedName>
        <fullName evidence="12">Helicase</fullName>
    </submittedName>
</protein>
<dbReference type="SUPFAM" id="SSF52540">
    <property type="entry name" value="P-loop containing nucleoside triphosphate hydrolases"/>
    <property type="match status" value="2"/>
</dbReference>
<feature type="compositionally biased region" description="Low complexity" evidence="9">
    <location>
        <begin position="1529"/>
        <end position="1543"/>
    </location>
</feature>
<dbReference type="GO" id="GO:0005634">
    <property type="term" value="C:nucleus"/>
    <property type="evidence" value="ECO:0007669"/>
    <property type="project" value="UniProtKB-SubCell"/>
</dbReference>
<keyword evidence="7" id="KW-0175">Coiled coil</keyword>
<dbReference type="PROSITE" id="PS51192">
    <property type="entry name" value="HELICASE_ATP_BIND_1"/>
    <property type="match status" value="1"/>
</dbReference>
<evidence type="ECO:0000313" key="12">
    <source>
        <dbReference type="EMBL" id="GAM42907.1"/>
    </source>
</evidence>
<accession>A0A478ECB5</accession>
<dbReference type="GO" id="GO:0005721">
    <property type="term" value="C:pericentric heterochromatin"/>
    <property type="evidence" value="ECO:0007669"/>
    <property type="project" value="TreeGrafter"/>
</dbReference>
<dbReference type="Pfam" id="PF00176">
    <property type="entry name" value="SNF2-rel_dom"/>
    <property type="match status" value="1"/>
</dbReference>
<evidence type="ECO:0000256" key="8">
    <source>
        <dbReference type="ARBA" id="ARBA00023242"/>
    </source>
</evidence>
<keyword evidence="8" id="KW-0539">Nucleus</keyword>
<dbReference type="InterPro" id="IPR038718">
    <property type="entry name" value="SNF2-like_sf"/>
</dbReference>
<dbReference type="FunFam" id="3.40.50.300:FF:001315">
    <property type="entry name" value="SNF2 family helicase/ATPase PasG"/>
    <property type="match status" value="1"/>
</dbReference>
<dbReference type="GO" id="GO:0004386">
    <property type="term" value="F:helicase activity"/>
    <property type="evidence" value="ECO:0007669"/>
    <property type="project" value="UniProtKB-KW"/>
</dbReference>
<feature type="compositionally biased region" description="Acidic residues" evidence="9">
    <location>
        <begin position="469"/>
        <end position="478"/>
    </location>
</feature>
<feature type="compositionally biased region" description="Polar residues" evidence="9">
    <location>
        <begin position="659"/>
        <end position="675"/>
    </location>
</feature>
<feature type="compositionally biased region" description="Low complexity" evidence="9">
    <location>
        <begin position="558"/>
        <end position="570"/>
    </location>
</feature>
<evidence type="ECO:0000256" key="1">
    <source>
        <dbReference type="ARBA" id="ARBA00004123"/>
    </source>
</evidence>
<evidence type="ECO:0000256" key="7">
    <source>
        <dbReference type="ARBA" id="ARBA00023054"/>
    </source>
</evidence>
<dbReference type="Gene3D" id="3.40.50.10810">
    <property type="entry name" value="Tandem AAA-ATPase domain"/>
    <property type="match status" value="1"/>
</dbReference>
<keyword evidence="5 12" id="KW-0347">Helicase</keyword>
<dbReference type="EMBL" id="DF933840">
    <property type="protein sequence ID" value="GAM42907.1"/>
    <property type="molecule type" value="Genomic_DNA"/>
</dbReference>
<feature type="compositionally biased region" description="Basic and acidic residues" evidence="9">
    <location>
        <begin position="1050"/>
        <end position="1061"/>
    </location>
</feature>
<dbReference type="Gene3D" id="3.40.50.300">
    <property type="entry name" value="P-loop containing nucleotide triphosphate hydrolases"/>
    <property type="match status" value="2"/>
</dbReference>
<dbReference type="GO" id="GO:0005524">
    <property type="term" value="F:ATP binding"/>
    <property type="evidence" value="ECO:0007669"/>
    <property type="project" value="UniProtKB-KW"/>
</dbReference>
<feature type="domain" description="Helicase ATP-binding" evidence="10">
    <location>
        <begin position="1239"/>
        <end position="1407"/>
    </location>
</feature>
<dbReference type="GO" id="GO:0031508">
    <property type="term" value="P:pericentric heterochromatin formation"/>
    <property type="evidence" value="ECO:0007669"/>
    <property type="project" value="TreeGrafter"/>
</dbReference>
<dbReference type="GO" id="GO:0003682">
    <property type="term" value="F:chromatin binding"/>
    <property type="evidence" value="ECO:0007669"/>
    <property type="project" value="TreeGrafter"/>
</dbReference>
<feature type="compositionally biased region" description="Acidic residues" evidence="9">
    <location>
        <begin position="1576"/>
        <end position="1593"/>
    </location>
</feature>
<evidence type="ECO:0000256" key="5">
    <source>
        <dbReference type="ARBA" id="ARBA00022806"/>
    </source>
</evidence>
<keyword evidence="3" id="KW-0547">Nucleotide-binding</keyword>
<evidence type="ECO:0000259" key="11">
    <source>
        <dbReference type="PROSITE" id="PS51194"/>
    </source>
</evidence>
<feature type="compositionally biased region" description="Acidic residues" evidence="9">
    <location>
        <begin position="1065"/>
        <end position="1074"/>
    </location>
</feature>
<feature type="region of interest" description="Disordered" evidence="9">
    <location>
        <begin position="1100"/>
        <end position="1164"/>
    </location>
</feature>
<feature type="region of interest" description="Disordered" evidence="9">
    <location>
        <begin position="441"/>
        <end position="487"/>
    </location>
</feature>
<feature type="region of interest" description="Disordered" evidence="9">
    <location>
        <begin position="999"/>
        <end position="1074"/>
    </location>
</feature>
<feature type="domain" description="Helicase C-terminal" evidence="11">
    <location>
        <begin position="1653"/>
        <end position="1820"/>
    </location>
</feature>
<dbReference type="InterPro" id="IPR000330">
    <property type="entry name" value="SNF2_N"/>
</dbReference>
<keyword evidence="6" id="KW-0067">ATP-binding</keyword>
<dbReference type="CDD" id="cd18793">
    <property type="entry name" value="SF2_C_SNF"/>
    <property type="match status" value="1"/>
</dbReference>
<feature type="compositionally biased region" description="Low complexity" evidence="9">
    <location>
        <begin position="784"/>
        <end position="807"/>
    </location>
</feature>
<feature type="region of interest" description="Disordered" evidence="9">
    <location>
        <begin position="868"/>
        <end position="940"/>
    </location>
</feature>
<name>A0A478ECB5_TALPI</name>
<evidence type="ECO:0000256" key="9">
    <source>
        <dbReference type="SAM" id="MobiDB-lite"/>
    </source>
</evidence>
<feature type="compositionally biased region" description="Low complexity" evidence="9">
    <location>
        <begin position="1006"/>
        <end position="1040"/>
    </location>
</feature>
<evidence type="ECO:0000256" key="3">
    <source>
        <dbReference type="ARBA" id="ARBA00022741"/>
    </source>
</evidence>
<comment type="subcellular location">
    <subcellularLocation>
        <location evidence="1">Nucleus</location>
    </subcellularLocation>
</comment>
<comment type="similarity">
    <text evidence="2">Belongs to the SNF2/RAD54 helicase family.</text>
</comment>
<feature type="region of interest" description="Disordered" evidence="9">
    <location>
        <begin position="784"/>
        <end position="845"/>
    </location>
</feature>
<dbReference type="Pfam" id="PF00271">
    <property type="entry name" value="Helicase_C"/>
    <property type="match status" value="1"/>
</dbReference>
<dbReference type="PANTHER" id="PTHR47161:SF1">
    <property type="entry name" value="LYMPHOID-SPECIFIC HELICASE"/>
    <property type="match status" value="1"/>
</dbReference>
<keyword evidence="4" id="KW-0378">Hydrolase</keyword>
<evidence type="ECO:0000256" key="4">
    <source>
        <dbReference type="ARBA" id="ARBA00022801"/>
    </source>
</evidence>
<evidence type="ECO:0000259" key="10">
    <source>
        <dbReference type="PROSITE" id="PS51192"/>
    </source>
</evidence>
<feature type="region of interest" description="Disordered" evidence="9">
    <location>
        <begin position="503"/>
        <end position="573"/>
    </location>
</feature>
<evidence type="ECO:0000256" key="6">
    <source>
        <dbReference type="ARBA" id="ARBA00022840"/>
    </source>
</evidence>
<proteinExistence type="inferred from homology"/>
<organism evidence="12 13">
    <name type="scientific">Talaromyces pinophilus</name>
    <name type="common">Penicillium pinophilum</name>
    <dbReference type="NCBI Taxonomy" id="128442"/>
    <lineage>
        <taxon>Eukaryota</taxon>
        <taxon>Fungi</taxon>
        <taxon>Dikarya</taxon>
        <taxon>Ascomycota</taxon>
        <taxon>Pezizomycotina</taxon>
        <taxon>Eurotiomycetes</taxon>
        <taxon>Eurotiomycetidae</taxon>
        <taxon>Eurotiales</taxon>
        <taxon>Trichocomaceae</taxon>
        <taxon>Talaromyces</taxon>
        <taxon>Talaromyces sect. Talaromyces</taxon>
    </lineage>
</organism>
<dbReference type="GO" id="GO:0044027">
    <property type="term" value="P:negative regulation of gene expression via chromosomal CpG island methylation"/>
    <property type="evidence" value="ECO:0007669"/>
    <property type="project" value="TreeGrafter"/>
</dbReference>
<feature type="compositionally biased region" description="Basic and acidic residues" evidence="9">
    <location>
        <begin position="1139"/>
        <end position="1151"/>
    </location>
</feature>
<feature type="compositionally biased region" description="Polar residues" evidence="9">
    <location>
        <begin position="833"/>
        <end position="842"/>
    </location>
</feature>
<evidence type="ECO:0000256" key="2">
    <source>
        <dbReference type="ARBA" id="ARBA00007025"/>
    </source>
</evidence>
<reference evidence="13" key="1">
    <citation type="journal article" date="2015" name="Genome Announc.">
        <title>Draft genome sequence of Talaromyces cellulolyticus strain Y-94, a source of lignocellulosic biomass-degrading enzymes.</title>
        <authorList>
            <person name="Fujii T."/>
            <person name="Koike H."/>
            <person name="Sawayama S."/>
            <person name="Yano S."/>
            <person name="Inoue H."/>
        </authorList>
    </citation>
    <scope>NUCLEOTIDE SEQUENCE [LARGE SCALE GENOMIC DNA]</scope>
    <source>
        <strain evidence="13">Y-94</strain>
    </source>
</reference>
<dbReference type="InterPro" id="IPR001650">
    <property type="entry name" value="Helicase_C-like"/>
</dbReference>
<keyword evidence="13" id="KW-1185">Reference proteome</keyword>
<dbReference type="InterPro" id="IPR049730">
    <property type="entry name" value="SNF2/RAD54-like_C"/>
</dbReference>
<dbReference type="SMART" id="SM00490">
    <property type="entry name" value="HELICc"/>
    <property type="match status" value="1"/>
</dbReference>
<feature type="region of interest" description="Disordered" evidence="9">
    <location>
        <begin position="645"/>
        <end position="675"/>
    </location>
</feature>
<dbReference type="PANTHER" id="PTHR47161">
    <property type="entry name" value="LYMPHOID-SPECIFIC HELICASE"/>
    <property type="match status" value="1"/>
</dbReference>
<feature type="compositionally biased region" description="Basic residues" evidence="9">
    <location>
        <begin position="1152"/>
        <end position="1162"/>
    </location>
</feature>
<evidence type="ECO:0000313" key="13">
    <source>
        <dbReference type="Proteomes" id="UP000053095"/>
    </source>
</evidence>
<feature type="compositionally biased region" description="Low complexity" evidence="9">
    <location>
        <begin position="904"/>
        <end position="923"/>
    </location>
</feature>
<dbReference type="InterPro" id="IPR014001">
    <property type="entry name" value="Helicase_ATP-bd"/>
</dbReference>
<dbReference type="InterPro" id="IPR027417">
    <property type="entry name" value="P-loop_NTPase"/>
</dbReference>
<feature type="region of interest" description="Disordered" evidence="9">
    <location>
        <begin position="153"/>
        <end position="186"/>
    </location>
</feature>
<gene>
    <name evidence="12" type="ORF">TCE0_044r17298</name>
</gene>